<accession>A0A376KMK4</accession>
<name>A0A376KMK4_ECOLX</name>
<proteinExistence type="predicted"/>
<reference evidence="1 2" key="1">
    <citation type="submission" date="2018-06" db="EMBL/GenBank/DDBJ databases">
        <authorList>
            <consortium name="Pathogen Informatics"/>
            <person name="Doyle S."/>
        </authorList>
    </citation>
    <scope>NUCLEOTIDE SEQUENCE [LARGE SCALE GENOMIC DNA]</scope>
    <source>
        <strain evidence="1 2">NCTC10418</strain>
    </source>
</reference>
<protein>
    <submittedName>
        <fullName evidence="1">Uncharacterized protein</fullName>
    </submittedName>
</protein>
<sequence>MLNGFTAEHDDKRFSPVGIDIGNRMAESLDQLGFTFLYHGTPLCIIIRNYCIFYSVFSQGASVNFMRERLFYQ</sequence>
<evidence type="ECO:0000313" key="2">
    <source>
        <dbReference type="Proteomes" id="UP000255460"/>
    </source>
</evidence>
<dbReference type="EMBL" id="UFZQ01000001">
    <property type="protein sequence ID" value="STE83969.1"/>
    <property type="molecule type" value="Genomic_DNA"/>
</dbReference>
<evidence type="ECO:0000313" key="1">
    <source>
        <dbReference type="EMBL" id="STE83969.1"/>
    </source>
</evidence>
<organism evidence="1 2">
    <name type="scientific">Escherichia coli</name>
    <dbReference type="NCBI Taxonomy" id="562"/>
    <lineage>
        <taxon>Bacteria</taxon>
        <taxon>Pseudomonadati</taxon>
        <taxon>Pseudomonadota</taxon>
        <taxon>Gammaproteobacteria</taxon>
        <taxon>Enterobacterales</taxon>
        <taxon>Enterobacteriaceae</taxon>
        <taxon>Escherichia</taxon>
    </lineage>
</organism>
<dbReference type="Proteomes" id="UP000255460">
    <property type="component" value="Unassembled WGS sequence"/>
</dbReference>
<gene>
    <name evidence="1" type="ORF">NCTC10418_01636</name>
</gene>
<dbReference type="AlphaFoldDB" id="A0A376KMK4"/>